<proteinExistence type="predicted"/>
<organism evidence="4 5">
    <name type="scientific">Deminuibacter soli</name>
    <dbReference type="NCBI Taxonomy" id="2291815"/>
    <lineage>
        <taxon>Bacteria</taxon>
        <taxon>Pseudomonadati</taxon>
        <taxon>Bacteroidota</taxon>
        <taxon>Chitinophagia</taxon>
        <taxon>Chitinophagales</taxon>
        <taxon>Chitinophagaceae</taxon>
        <taxon>Deminuibacter</taxon>
    </lineage>
</organism>
<dbReference type="Proteomes" id="UP000261284">
    <property type="component" value="Unassembled WGS sequence"/>
</dbReference>
<dbReference type="PROSITE" id="PS50110">
    <property type="entry name" value="RESPONSE_REGULATORY"/>
    <property type="match status" value="1"/>
</dbReference>
<evidence type="ECO:0000313" key="4">
    <source>
        <dbReference type="EMBL" id="RFM28799.1"/>
    </source>
</evidence>
<dbReference type="SMART" id="SM00850">
    <property type="entry name" value="LytTR"/>
    <property type="match status" value="1"/>
</dbReference>
<dbReference type="SUPFAM" id="SSF52172">
    <property type="entry name" value="CheY-like"/>
    <property type="match status" value="1"/>
</dbReference>
<dbReference type="GO" id="GO:0000156">
    <property type="term" value="F:phosphorelay response regulator activity"/>
    <property type="evidence" value="ECO:0007669"/>
    <property type="project" value="InterPro"/>
</dbReference>
<dbReference type="OrthoDB" id="1646880at2"/>
<dbReference type="InterPro" id="IPR001789">
    <property type="entry name" value="Sig_transdc_resp-reg_receiver"/>
</dbReference>
<dbReference type="SMART" id="SM00448">
    <property type="entry name" value="REC"/>
    <property type="match status" value="1"/>
</dbReference>
<name>A0A3E1NLI7_9BACT</name>
<dbReference type="InterPro" id="IPR011006">
    <property type="entry name" value="CheY-like_superfamily"/>
</dbReference>
<dbReference type="EMBL" id="QTJU01000002">
    <property type="protein sequence ID" value="RFM28799.1"/>
    <property type="molecule type" value="Genomic_DNA"/>
</dbReference>
<accession>A0A3E1NLI7</accession>
<feature type="modified residue" description="4-aspartylphosphate" evidence="1">
    <location>
        <position position="57"/>
    </location>
</feature>
<dbReference type="Pfam" id="PF04397">
    <property type="entry name" value="LytTR"/>
    <property type="match status" value="1"/>
</dbReference>
<dbReference type="Gene3D" id="2.40.50.1020">
    <property type="entry name" value="LytTr DNA-binding domain"/>
    <property type="match status" value="1"/>
</dbReference>
<dbReference type="InterPro" id="IPR046947">
    <property type="entry name" value="LytR-like"/>
</dbReference>
<protein>
    <submittedName>
        <fullName evidence="4">DNA-binding response regulator</fullName>
    </submittedName>
</protein>
<evidence type="ECO:0000259" key="2">
    <source>
        <dbReference type="PROSITE" id="PS50110"/>
    </source>
</evidence>
<evidence type="ECO:0000313" key="5">
    <source>
        <dbReference type="Proteomes" id="UP000261284"/>
    </source>
</evidence>
<gene>
    <name evidence="4" type="ORF">DXN05_08475</name>
</gene>
<dbReference type="GO" id="GO:0003677">
    <property type="term" value="F:DNA binding"/>
    <property type="evidence" value="ECO:0007669"/>
    <property type="project" value="UniProtKB-KW"/>
</dbReference>
<keyword evidence="5" id="KW-1185">Reference proteome</keyword>
<keyword evidence="1" id="KW-0597">Phosphoprotein</keyword>
<evidence type="ECO:0000256" key="1">
    <source>
        <dbReference type="PROSITE-ProRule" id="PRU00169"/>
    </source>
</evidence>
<dbReference type="PROSITE" id="PS50930">
    <property type="entry name" value="HTH_LYTTR"/>
    <property type="match status" value="1"/>
</dbReference>
<keyword evidence="4" id="KW-0238">DNA-binding</keyword>
<dbReference type="Gene3D" id="3.40.50.2300">
    <property type="match status" value="1"/>
</dbReference>
<dbReference type="Pfam" id="PF00072">
    <property type="entry name" value="Response_reg"/>
    <property type="match status" value="1"/>
</dbReference>
<dbReference type="RefSeq" id="WP_116846788.1">
    <property type="nucleotide sequence ID" value="NZ_QTJU01000002.1"/>
</dbReference>
<dbReference type="PANTHER" id="PTHR37299">
    <property type="entry name" value="TRANSCRIPTIONAL REGULATOR-RELATED"/>
    <property type="match status" value="1"/>
</dbReference>
<sequence>MKTIKAAIVDDQVANIFVLKTILENECKDVIIEWTADNITDAKTNILTKPVNVIFMDIEMPPYSSLQLLEDIPKPDFDVIFVTAHQEYALKAIKMAAFDYILKPIKVEDIIKVVDKLRKSKENKYGEITSLIKDHVNSMKENFSKIIVNVNDGYDVVDINNIVLIEALDSYSKIVLPGNTTYVTSRSLKEFEDLLLDKGFYRIHKSYLINFQHINKILKGVSAAVILSNGMTIPVSARKREQFFKDIKKVISF</sequence>
<feature type="domain" description="HTH LytTR-type" evidence="3">
    <location>
        <begin position="146"/>
        <end position="249"/>
    </location>
</feature>
<dbReference type="AlphaFoldDB" id="A0A3E1NLI7"/>
<dbReference type="InterPro" id="IPR007492">
    <property type="entry name" value="LytTR_DNA-bd_dom"/>
</dbReference>
<evidence type="ECO:0000259" key="3">
    <source>
        <dbReference type="PROSITE" id="PS50930"/>
    </source>
</evidence>
<reference evidence="4 5" key="1">
    <citation type="submission" date="2018-08" db="EMBL/GenBank/DDBJ databases">
        <title>Chitinophagaceae sp. K23C18032701, a novel bacterium isolated from forest soil.</title>
        <authorList>
            <person name="Wang C."/>
        </authorList>
    </citation>
    <scope>NUCLEOTIDE SEQUENCE [LARGE SCALE GENOMIC DNA]</scope>
    <source>
        <strain evidence="4 5">K23C18032701</strain>
    </source>
</reference>
<feature type="domain" description="Response regulatory" evidence="2">
    <location>
        <begin position="5"/>
        <end position="118"/>
    </location>
</feature>
<dbReference type="PANTHER" id="PTHR37299:SF1">
    <property type="entry name" value="STAGE 0 SPORULATION PROTEIN A HOMOLOG"/>
    <property type="match status" value="1"/>
</dbReference>
<comment type="caution">
    <text evidence="4">The sequence shown here is derived from an EMBL/GenBank/DDBJ whole genome shotgun (WGS) entry which is preliminary data.</text>
</comment>